<name>A0AAW8DAA9_9MICC</name>
<organism evidence="1 4">
    <name type="scientific">Arthrobacter bambusae</name>
    <dbReference type="NCBI Taxonomy" id="1338426"/>
    <lineage>
        <taxon>Bacteria</taxon>
        <taxon>Bacillati</taxon>
        <taxon>Actinomycetota</taxon>
        <taxon>Actinomycetes</taxon>
        <taxon>Micrococcales</taxon>
        <taxon>Micrococcaceae</taxon>
        <taxon>Arthrobacter</taxon>
    </lineage>
</organism>
<dbReference type="EMBL" id="JAUSRG010000003">
    <property type="protein sequence ID" value="MDP9904748.1"/>
    <property type="molecule type" value="Genomic_DNA"/>
</dbReference>
<evidence type="ECO:0000313" key="3">
    <source>
        <dbReference type="Proteomes" id="UP001230951"/>
    </source>
</evidence>
<dbReference type="AlphaFoldDB" id="A0AAW8DAA9"/>
<gene>
    <name evidence="1" type="ORF">J2S90_001703</name>
    <name evidence="2" type="ORF">J2S93_002250</name>
</gene>
<evidence type="ECO:0000313" key="4">
    <source>
        <dbReference type="Proteomes" id="UP001242995"/>
    </source>
</evidence>
<evidence type="ECO:0008006" key="5">
    <source>
        <dbReference type="Google" id="ProtNLM"/>
    </source>
</evidence>
<reference evidence="1 3" key="1">
    <citation type="submission" date="2023-07" db="EMBL/GenBank/DDBJ databases">
        <title>Sorghum-associated microbial communities from plants grown in Nebraska, USA.</title>
        <authorList>
            <person name="Schachtman D."/>
        </authorList>
    </citation>
    <scope>NUCLEOTIDE SEQUENCE</scope>
    <source>
        <strain evidence="1">DS1006</strain>
        <strain evidence="2 3">DS1016</strain>
    </source>
</reference>
<protein>
    <recommendedName>
        <fullName evidence="5">IrrE N-terminal-like domain-containing protein</fullName>
    </recommendedName>
</protein>
<comment type="caution">
    <text evidence="1">The sequence shown here is derived from an EMBL/GenBank/DDBJ whole genome shotgun (WGS) entry which is preliminary data.</text>
</comment>
<dbReference type="Proteomes" id="UP001230951">
    <property type="component" value="Unassembled WGS sequence"/>
</dbReference>
<evidence type="ECO:0000313" key="1">
    <source>
        <dbReference type="EMBL" id="MDP9904748.1"/>
    </source>
</evidence>
<dbReference type="Proteomes" id="UP001242995">
    <property type="component" value="Unassembled WGS sequence"/>
</dbReference>
<proteinExistence type="predicted"/>
<dbReference type="EMBL" id="JAUSTF010000004">
    <property type="protein sequence ID" value="MDQ0180823.1"/>
    <property type="molecule type" value="Genomic_DNA"/>
</dbReference>
<sequence>MTLLTEELGPARSGLLISTDAADYIVVSTETSPERTAAIVCHEVAHALLGHAHTVDLADSLMESGLVAGLDGDLVRSVIAARGTYEEGPEADAELLATHISLLLRERVLRGGHTFFDDRWQ</sequence>
<keyword evidence="3" id="KW-1185">Reference proteome</keyword>
<evidence type="ECO:0000313" key="2">
    <source>
        <dbReference type="EMBL" id="MDQ0180823.1"/>
    </source>
</evidence>
<dbReference type="RefSeq" id="WP_306960642.1">
    <property type="nucleotide sequence ID" value="NZ_JAUSRG010000003.1"/>
</dbReference>
<accession>A0AAW8DAA9</accession>